<accession>A0AAQ3LHN0</accession>
<evidence type="ECO:0000256" key="3">
    <source>
        <dbReference type="ARBA" id="ARBA00022452"/>
    </source>
</evidence>
<keyword evidence="6 8" id="KW-0472">Membrane</keyword>
<evidence type="ECO:0000259" key="11">
    <source>
        <dbReference type="Pfam" id="PF07715"/>
    </source>
</evidence>
<name>A0AAQ3LHN0_9BACT</name>
<keyword evidence="13" id="KW-1185">Reference proteome</keyword>
<evidence type="ECO:0000256" key="8">
    <source>
        <dbReference type="PROSITE-ProRule" id="PRU01360"/>
    </source>
</evidence>
<sequence length="741" mass="81383">MLANAIGVCPAIAQEDEPSAPASKEDATDSYDAEFEELDEVIMTVTATRIPRSIQDVAIKTEVMTNEDFFVANANNVGQALELFNGIRMENNCQNCGTAEIQLLGLPGNYNELLIDGQQLFTGLASVYGIDQIPTIFVDRIEVVKGGGSALYGPGAVAGVINLIPREPFQDELKLSYDYMSIKGSPSQNLEFLGSLVSPSLTEKVSAYGSGTLQASADLNNDNYTDLSQLEDGVAGFYAWSNPFENTQLRVNYQYLYEDRRGGNLLDSPAWQANIAEGLRTNYQWGGLQWIQKVNDEFDFEIDGSFVYLDRFSFYGGSGTENIDPSLVDLSAGTYNGVAAGSAATGGTDAAVANTIFGQGTVDGDAVAGTLNQYGNSDETAFFLDSQFNYDLGDIFMGQHIITWGVQYESDEIQDYNNNFQGQRLSTLHDSRFENVGGYLQDLWIVDPSLEFTLGFRVDKANTLSDVVVSPRAAVRYTASEEWTLRGSFSTGFLAPQVFDEDLHVDNLGGTPVDTFNDPNLKEERSYSFSVGFDYSPHALDHKVVTSVQLFYTILQDSFDLTTPQANPNRPGRDFVTRFNTSGSTVIGAEWTTNWQPTRDFSLEAGLAYVQARFDDDQELATGIFSRHYNKVPDLSGVIQANYENPETFNAFAALLWTGSMKVAREAPTPAVINSQNFVVVNIGLSKSFEVGQSVITPKVGIQNLFDSFQDDLQSGPDRDSDFVYGPRLPRTYYAGCEIAF</sequence>
<evidence type="ECO:0000256" key="9">
    <source>
        <dbReference type="RuleBase" id="RU003357"/>
    </source>
</evidence>
<dbReference type="AlphaFoldDB" id="A0AAQ3LHN0"/>
<dbReference type="PANTHER" id="PTHR30069:SF57">
    <property type="entry name" value="TONB-DEPENDENT RECEPTOR"/>
    <property type="match status" value="1"/>
</dbReference>
<dbReference type="InterPro" id="IPR037066">
    <property type="entry name" value="Plug_dom_sf"/>
</dbReference>
<keyword evidence="4 8" id="KW-0812">Transmembrane</keyword>
<keyword evidence="12" id="KW-0675">Receptor</keyword>
<evidence type="ECO:0000256" key="7">
    <source>
        <dbReference type="ARBA" id="ARBA00023237"/>
    </source>
</evidence>
<dbReference type="Gene3D" id="2.40.170.20">
    <property type="entry name" value="TonB-dependent receptor, beta-barrel domain"/>
    <property type="match status" value="1"/>
</dbReference>
<dbReference type="InterPro" id="IPR000531">
    <property type="entry name" value="Beta-barrel_TonB"/>
</dbReference>
<reference evidence="12 13" key="1">
    <citation type="submission" date="2023-10" db="EMBL/GenBank/DDBJ databases">
        <title>Rubellicoccus peritrichatus gen. nov., sp. nov., isolated from an algae of coral reef tank.</title>
        <authorList>
            <person name="Luo J."/>
        </authorList>
    </citation>
    <scope>NUCLEOTIDE SEQUENCE [LARGE SCALE GENOMIC DNA]</scope>
    <source>
        <strain evidence="12 13">CR14</strain>
    </source>
</reference>
<dbReference type="Pfam" id="PF07715">
    <property type="entry name" value="Plug"/>
    <property type="match status" value="1"/>
</dbReference>
<evidence type="ECO:0000256" key="5">
    <source>
        <dbReference type="ARBA" id="ARBA00023077"/>
    </source>
</evidence>
<feature type="domain" description="TonB-dependent receptor plug" evidence="11">
    <location>
        <begin position="54"/>
        <end position="160"/>
    </location>
</feature>
<organism evidence="12 13">
    <name type="scientific">Rubellicoccus peritrichatus</name>
    <dbReference type="NCBI Taxonomy" id="3080537"/>
    <lineage>
        <taxon>Bacteria</taxon>
        <taxon>Pseudomonadati</taxon>
        <taxon>Verrucomicrobiota</taxon>
        <taxon>Opitutia</taxon>
        <taxon>Puniceicoccales</taxon>
        <taxon>Cerasicoccaceae</taxon>
        <taxon>Rubellicoccus</taxon>
    </lineage>
</organism>
<dbReference type="InterPro" id="IPR036942">
    <property type="entry name" value="Beta-barrel_TonB_sf"/>
</dbReference>
<dbReference type="Gene3D" id="2.170.130.10">
    <property type="entry name" value="TonB-dependent receptor, plug domain"/>
    <property type="match status" value="1"/>
</dbReference>
<comment type="subcellular location">
    <subcellularLocation>
        <location evidence="1 8">Cell outer membrane</location>
        <topology evidence="1 8">Multi-pass membrane protein</topology>
    </subcellularLocation>
</comment>
<dbReference type="SUPFAM" id="SSF56935">
    <property type="entry name" value="Porins"/>
    <property type="match status" value="1"/>
</dbReference>
<dbReference type="PROSITE" id="PS52016">
    <property type="entry name" value="TONB_DEPENDENT_REC_3"/>
    <property type="match status" value="1"/>
</dbReference>
<dbReference type="PANTHER" id="PTHR30069">
    <property type="entry name" value="TONB-DEPENDENT OUTER MEMBRANE RECEPTOR"/>
    <property type="match status" value="1"/>
</dbReference>
<protein>
    <submittedName>
        <fullName evidence="12">TonB-dependent receptor</fullName>
    </submittedName>
</protein>
<comment type="similarity">
    <text evidence="8 9">Belongs to the TonB-dependent receptor family.</text>
</comment>
<keyword evidence="7 8" id="KW-0998">Cell outer membrane</keyword>
<dbReference type="RefSeq" id="WP_317834728.1">
    <property type="nucleotide sequence ID" value="NZ_CP136920.1"/>
</dbReference>
<dbReference type="InterPro" id="IPR039426">
    <property type="entry name" value="TonB-dep_rcpt-like"/>
</dbReference>
<dbReference type="KEGG" id="puo:RZN69_03945"/>
<dbReference type="Proteomes" id="UP001304300">
    <property type="component" value="Chromosome"/>
</dbReference>
<dbReference type="GO" id="GO:0009279">
    <property type="term" value="C:cell outer membrane"/>
    <property type="evidence" value="ECO:0007669"/>
    <property type="project" value="UniProtKB-SubCell"/>
</dbReference>
<feature type="domain" description="TonB-dependent receptor-like beta-barrel" evidence="10">
    <location>
        <begin position="351"/>
        <end position="705"/>
    </location>
</feature>
<keyword evidence="2 8" id="KW-0813">Transport</keyword>
<evidence type="ECO:0000313" key="12">
    <source>
        <dbReference type="EMBL" id="WOO42229.1"/>
    </source>
</evidence>
<proteinExistence type="inferred from homology"/>
<gene>
    <name evidence="12" type="ORF">RZN69_03945</name>
</gene>
<evidence type="ECO:0000259" key="10">
    <source>
        <dbReference type="Pfam" id="PF00593"/>
    </source>
</evidence>
<dbReference type="GO" id="GO:0015344">
    <property type="term" value="F:siderophore uptake transmembrane transporter activity"/>
    <property type="evidence" value="ECO:0007669"/>
    <property type="project" value="TreeGrafter"/>
</dbReference>
<keyword evidence="3 8" id="KW-1134">Transmembrane beta strand</keyword>
<dbReference type="InterPro" id="IPR012910">
    <property type="entry name" value="Plug_dom"/>
</dbReference>
<evidence type="ECO:0000313" key="13">
    <source>
        <dbReference type="Proteomes" id="UP001304300"/>
    </source>
</evidence>
<keyword evidence="5 9" id="KW-0798">TonB box</keyword>
<evidence type="ECO:0000256" key="6">
    <source>
        <dbReference type="ARBA" id="ARBA00023136"/>
    </source>
</evidence>
<evidence type="ECO:0000256" key="1">
    <source>
        <dbReference type="ARBA" id="ARBA00004571"/>
    </source>
</evidence>
<evidence type="ECO:0000256" key="4">
    <source>
        <dbReference type="ARBA" id="ARBA00022692"/>
    </source>
</evidence>
<dbReference type="Pfam" id="PF00593">
    <property type="entry name" value="TonB_dep_Rec_b-barrel"/>
    <property type="match status" value="1"/>
</dbReference>
<dbReference type="GO" id="GO:0044718">
    <property type="term" value="P:siderophore transmembrane transport"/>
    <property type="evidence" value="ECO:0007669"/>
    <property type="project" value="TreeGrafter"/>
</dbReference>
<evidence type="ECO:0000256" key="2">
    <source>
        <dbReference type="ARBA" id="ARBA00022448"/>
    </source>
</evidence>
<dbReference type="EMBL" id="CP136920">
    <property type="protein sequence ID" value="WOO42229.1"/>
    <property type="molecule type" value="Genomic_DNA"/>
</dbReference>